<keyword evidence="4 7" id="KW-0812">Transmembrane</keyword>
<evidence type="ECO:0000256" key="7">
    <source>
        <dbReference type="SAM" id="Phobius"/>
    </source>
</evidence>
<feature type="transmembrane region" description="Helical" evidence="7">
    <location>
        <begin position="285"/>
        <end position="314"/>
    </location>
</feature>
<keyword evidence="3" id="KW-1003">Cell membrane</keyword>
<dbReference type="EMBL" id="PIQH01000001">
    <property type="protein sequence ID" value="RUO81316.1"/>
    <property type="molecule type" value="Genomic_DNA"/>
</dbReference>
<organism evidence="8 9">
    <name type="scientific">Idiomarina tyrosinivorans</name>
    <dbReference type="NCBI Taxonomy" id="1445662"/>
    <lineage>
        <taxon>Bacteria</taxon>
        <taxon>Pseudomonadati</taxon>
        <taxon>Pseudomonadota</taxon>
        <taxon>Gammaproteobacteria</taxon>
        <taxon>Alteromonadales</taxon>
        <taxon>Idiomarinaceae</taxon>
        <taxon>Idiomarina</taxon>
    </lineage>
</organism>
<evidence type="ECO:0000256" key="6">
    <source>
        <dbReference type="ARBA" id="ARBA00023136"/>
    </source>
</evidence>
<dbReference type="AlphaFoldDB" id="A0A432ZU59"/>
<keyword evidence="5 7" id="KW-1133">Transmembrane helix</keyword>
<accession>A0A432ZU59</accession>
<evidence type="ECO:0000256" key="5">
    <source>
        <dbReference type="ARBA" id="ARBA00022989"/>
    </source>
</evidence>
<evidence type="ECO:0000256" key="3">
    <source>
        <dbReference type="ARBA" id="ARBA00022475"/>
    </source>
</evidence>
<keyword evidence="6 7" id="KW-0472">Membrane</keyword>
<dbReference type="Proteomes" id="UP000287996">
    <property type="component" value="Unassembled WGS sequence"/>
</dbReference>
<feature type="transmembrane region" description="Helical" evidence="7">
    <location>
        <begin position="53"/>
        <end position="73"/>
    </location>
</feature>
<dbReference type="InterPro" id="IPR053166">
    <property type="entry name" value="UPF0718_permease"/>
</dbReference>
<evidence type="ECO:0000256" key="4">
    <source>
        <dbReference type="ARBA" id="ARBA00022692"/>
    </source>
</evidence>
<protein>
    <submittedName>
        <fullName evidence="8">Permease</fullName>
    </submittedName>
</protein>
<reference evidence="8 9" key="1">
    <citation type="journal article" date="2011" name="Front. Microbiol.">
        <title>Genomic signatures of strain selection and enhancement in Bacillus atrophaeus var. globigii, a historical biowarfare simulant.</title>
        <authorList>
            <person name="Gibbons H.S."/>
            <person name="Broomall S.M."/>
            <person name="McNew L.A."/>
            <person name="Daligault H."/>
            <person name="Chapman C."/>
            <person name="Bruce D."/>
            <person name="Karavis M."/>
            <person name="Krepps M."/>
            <person name="McGregor P.A."/>
            <person name="Hong C."/>
            <person name="Park K.H."/>
            <person name="Akmal A."/>
            <person name="Feldman A."/>
            <person name="Lin J.S."/>
            <person name="Chang W.E."/>
            <person name="Higgs B.W."/>
            <person name="Demirev P."/>
            <person name="Lindquist J."/>
            <person name="Liem A."/>
            <person name="Fochler E."/>
            <person name="Read T.D."/>
            <person name="Tapia R."/>
            <person name="Johnson S."/>
            <person name="Bishop-Lilly K.A."/>
            <person name="Detter C."/>
            <person name="Han C."/>
            <person name="Sozhamannan S."/>
            <person name="Rosenzweig C.N."/>
            <person name="Skowronski E.W."/>
        </authorList>
    </citation>
    <scope>NUCLEOTIDE SEQUENCE [LARGE SCALE GENOMIC DNA]</scope>
    <source>
        <strain evidence="8 9">CC-PW-9</strain>
    </source>
</reference>
<feature type="transmembrane region" description="Helical" evidence="7">
    <location>
        <begin position="186"/>
        <end position="207"/>
    </location>
</feature>
<feature type="transmembrane region" description="Helical" evidence="7">
    <location>
        <begin position="334"/>
        <end position="355"/>
    </location>
</feature>
<feature type="transmembrane region" description="Helical" evidence="7">
    <location>
        <begin position="85"/>
        <end position="109"/>
    </location>
</feature>
<evidence type="ECO:0000256" key="1">
    <source>
        <dbReference type="ARBA" id="ARBA00004651"/>
    </source>
</evidence>
<feature type="transmembrane region" description="Helical" evidence="7">
    <location>
        <begin position="367"/>
        <end position="390"/>
    </location>
</feature>
<gene>
    <name evidence="8" type="ORF">CWI84_00715</name>
</gene>
<feature type="transmembrane region" description="Helical" evidence="7">
    <location>
        <begin position="219"/>
        <end position="239"/>
    </location>
</feature>
<feature type="transmembrane region" description="Helical" evidence="7">
    <location>
        <begin position="12"/>
        <end position="33"/>
    </location>
</feature>
<keyword evidence="9" id="KW-1185">Reference proteome</keyword>
<comment type="caution">
    <text evidence="8">The sequence shown here is derived from an EMBL/GenBank/DDBJ whole genome shotgun (WGS) entry which is preliminary data.</text>
</comment>
<feature type="transmembrane region" description="Helical" evidence="7">
    <location>
        <begin position="115"/>
        <end position="137"/>
    </location>
</feature>
<name>A0A432ZU59_9GAMM</name>
<evidence type="ECO:0000313" key="8">
    <source>
        <dbReference type="EMBL" id="RUO81316.1"/>
    </source>
</evidence>
<feature type="transmembrane region" description="Helical" evidence="7">
    <location>
        <begin position="246"/>
        <end position="265"/>
    </location>
</feature>
<dbReference type="InterPro" id="IPR005524">
    <property type="entry name" value="DUF318"/>
</dbReference>
<proteinExistence type="inferred from homology"/>
<sequence length="391" mass="42800">MMEWIGDAALTSLGFFWKAGWAFAMGYLISAMIQTFVPKQRLVKYLGKPTPKALTLSAIFGAASSSCSFAALAAARALMQKGAHFIAAVAFMFASTNLVIELGVLILIFLGWQYLVAEVIGGLLLIVICSLLMRVWFPSKAVQRLRKKLDEEQADDEQIPAFFSKHAWIQVSHAFKHDWQMVWKEVLIGFTMAGIIAVAVPAEFWNTLFLTNQPQIPEAWVILENALVAPFVAAATFIGSMGNIPLATVLAGNGVLFAGIMGFIYSDLMVPPLVAVNAKYYGWKLALYIAFMMWVSIVISALLLHLGFAAFDILPQAATATLDVAPKERFAIDYTFYLNIVFAVVTAVLLTLANIKQGHHHHHGGDSIITVKNAVTSLASIFVIGGVVIWW</sequence>
<evidence type="ECO:0000313" key="9">
    <source>
        <dbReference type="Proteomes" id="UP000287996"/>
    </source>
</evidence>
<comment type="similarity">
    <text evidence="2">Belongs to the UPF0718 family.</text>
</comment>
<evidence type="ECO:0000256" key="2">
    <source>
        <dbReference type="ARBA" id="ARBA00006386"/>
    </source>
</evidence>
<dbReference type="OrthoDB" id="9811980at2"/>
<dbReference type="PANTHER" id="PTHR42775">
    <property type="entry name" value="PERMEASE RV2963-RELATED"/>
    <property type="match status" value="1"/>
</dbReference>
<comment type="subcellular location">
    <subcellularLocation>
        <location evidence="1">Cell membrane</location>
        <topology evidence="1">Multi-pass membrane protein</topology>
    </subcellularLocation>
</comment>
<dbReference type="Pfam" id="PF03773">
    <property type="entry name" value="ArsP_1"/>
    <property type="match status" value="1"/>
</dbReference>
<dbReference type="PANTHER" id="PTHR42775:SF1">
    <property type="entry name" value="PERMEASE RV2963-RELATED"/>
    <property type="match status" value="1"/>
</dbReference>
<dbReference type="GO" id="GO:0005886">
    <property type="term" value="C:plasma membrane"/>
    <property type="evidence" value="ECO:0007669"/>
    <property type="project" value="UniProtKB-SubCell"/>
</dbReference>